<dbReference type="AlphaFoldDB" id="A0A6A6K4B3"/>
<protein>
    <submittedName>
        <fullName evidence="1">Uncharacterized protein</fullName>
    </submittedName>
</protein>
<dbReference type="EMBL" id="JAAGAX010000040">
    <property type="protein sequence ID" value="KAF2282926.1"/>
    <property type="molecule type" value="Genomic_DNA"/>
</dbReference>
<accession>A0A6A6K4B3</accession>
<proteinExistence type="predicted"/>
<gene>
    <name evidence="2" type="ORF">GH714_020207</name>
    <name evidence="1" type="ORF">GH714_043243</name>
</gene>
<sequence length="136" mass="15144">MLACWLLQETSSRELVEILLNESKEAQNHSLLNSSSVVPMRSDVTDNKQGFVFIGKKRSIGTWYSIAITLSAPLFSKKVNKHDEEKTDSNQTPGGQIDLDAGNTEKLNNAGNMNSVGQVKITEVLKYNLYVSQIHF</sequence>
<reference evidence="1 3" key="1">
    <citation type="journal article" date="2020" name="Mol. Plant">
        <title>The Chromosome-Based Rubber Tree Genome Provides New Insights into Spurge Genome Evolution and Rubber Biosynthesis.</title>
        <authorList>
            <person name="Liu J."/>
            <person name="Shi C."/>
            <person name="Shi C.C."/>
            <person name="Li W."/>
            <person name="Zhang Q.J."/>
            <person name="Zhang Y."/>
            <person name="Li K."/>
            <person name="Lu H.F."/>
            <person name="Shi C."/>
            <person name="Zhu S.T."/>
            <person name="Xiao Z.Y."/>
            <person name="Nan H."/>
            <person name="Yue Y."/>
            <person name="Zhu X.G."/>
            <person name="Wu Y."/>
            <person name="Hong X.N."/>
            <person name="Fan G.Y."/>
            <person name="Tong Y."/>
            <person name="Zhang D."/>
            <person name="Mao C.L."/>
            <person name="Liu Y.L."/>
            <person name="Hao S.J."/>
            <person name="Liu W.Q."/>
            <person name="Lv M.Q."/>
            <person name="Zhang H.B."/>
            <person name="Liu Y."/>
            <person name="Hu-Tang G.R."/>
            <person name="Wang J.P."/>
            <person name="Wang J.H."/>
            <person name="Sun Y.H."/>
            <person name="Ni S.B."/>
            <person name="Chen W.B."/>
            <person name="Zhang X.C."/>
            <person name="Jiao Y.N."/>
            <person name="Eichler E.E."/>
            <person name="Li G.H."/>
            <person name="Liu X."/>
            <person name="Gao L.Z."/>
        </authorList>
    </citation>
    <scope>NUCLEOTIDE SEQUENCE [LARGE SCALE GENOMIC DNA]</scope>
    <source>
        <strain evidence="3">cv. GT1</strain>
        <tissue evidence="1">Leaf</tissue>
    </source>
</reference>
<evidence type="ECO:0000313" key="1">
    <source>
        <dbReference type="EMBL" id="KAF2282926.1"/>
    </source>
</evidence>
<name>A0A6A6K4B3_HEVBR</name>
<organism evidence="1 3">
    <name type="scientific">Hevea brasiliensis</name>
    <name type="common">Para rubber tree</name>
    <name type="synonym">Siphonia brasiliensis</name>
    <dbReference type="NCBI Taxonomy" id="3981"/>
    <lineage>
        <taxon>Eukaryota</taxon>
        <taxon>Viridiplantae</taxon>
        <taxon>Streptophyta</taxon>
        <taxon>Embryophyta</taxon>
        <taxon>Tracheophyta</taxon>
        <taxon>Spermatophyta</taxon>
        <taxon>Magnoliopsida</taxon>
        <taxon>eudicotyledons</taxon>
        <taxon>Gunneridae</taxon>
        <taxon>Pentapetalae</taxon>
        <taxon>rosids</taxon>
        <taxon>fabids</taxon>
        <taxon>Malpighiales</taxon>
        <taxon>Euphorbiaceae</taxon>
        <taxon>Crotonoideae</taxon>
        <taxon>Micrandreae</taxon>
        <taxon>Hevea</taxon>
    </lineage>
</organism>
<evidence type="ECO:0000313" key="2">
    <source>
        <dbReference type="EMBL" id="KAF2294815.1"/>
    </source>
</evidence>
<dbReference type="EMBL" id="JAAGAX010000013">
    <property type="protein sequence ID" value="KAF2294815.1"/>
    <property type="molecule type" value="Genomic_DNA"/>
</dbReference>
<keyword evidence="3" id="KW-1185">Reference proteome</keyword>
<comment type="caution">
    <text evidence="1">The sequence shown here is derived from an EMBL/GenBank/DDBJ whole genome shotgun (WGS) entry which is preliminary data.</text>
</comment>
<evidence type="ECO:0000313" key="3">
    <source>
        <dbReference type="Proteomes" id="UP000467840"/>
    </source>
</evidence>
<dbReference type="Proteomes" id="UP000467840">
    <property type="component" value="Chromosome 7"/>
</dbReference>